<dbReference type="Proteomes" id="UP001162060">
    <property type="component" value="Unassembled WGS sequence"/>
</dbReference>
<dbReference type="EMBL" id="CAKLBY020000035">
    <property type="protein sequence ID" value="CAK7910015.1"/>
    <property type="molecule type" value="Genomic_DNA"/>
</dbReference>
<evidence type="ECO:0000313" key="2">
    <source>
        <dbReference type="EMBL" id="CAK7910015.1"/>
    </source>
</evidence>
<evidence type="ECO:0000256" key="1">
    <source>
        <dbReference type="SAM" id="MobiDB-lite"/>
    </source>
</evidence>
<comment type="caution">
    <text evidence="2">The sequence shown here is derived from an EMBL/GenBank/DDBJ whole genome shotgun (WGS) entry which is preliminary data.</text>
</comment>
<sequence length="101" mass="11238">MSGVWTSGPRSWDGTVLMLMKWLKYAQAYRAIPKDVFGDDAAVKVRIDKKKAEETLSFMKTLYRKEDTKGLAVTLEQSGSDCRSGGRSIGWCESPKSNTSP</sequence>
<organism evidence="2 3">
    <name type="scientific">Peronospora matthiolae</name>
    <dbReference type="NCBI Taxonomy" id="2874970"/>
    <lineage>
        <taxon>Eukaryota</taxon>
        <taxon>Sar</taxon>
        <taxon>Stramenopiles</taxon>
        <taxon>Oomycota</taxon>
        <taxon>Peronosporomycetes</taxon>
        <taxon>Peronosporales</taxon>
        <taxon>Peronosporaceae</taxon>
        <taxon>Peronospora</taxon>
    </lineage>
</organism>
<gene>
    <name evidence="2" type="ORF">PM001_LOCUS4050</name>
</gene>
<name>A0AAV1TCJ8_9STRA</name>
<accession>A0AAV1TCJ8</accession>
<dbReference type="AlphaFoldDB" id="A0AAV1TCJ8"/>
<reference evidence="2" key="1">
    <citation type="submission" date="2024-01" db="EMBL/GenBank/DDBJ databases">
        <authorList>
            <person name="Webb A."/>
        </authorList>
    </citation>
    <scope>NUCLEOTIDE SEQUENCE</scope>
    <source>
        <strain evidence="2">Pm1</strain>
    </source>
</reference>
<evidence type="ECO:0000313" key="3">
    <source>
        <dbReference type="Proteomes" id="UP001162060"/>
    </source>
</evidence>
<feature type="region of interest" description="Disordered" evidence="1">
    <location>
        <begin position="76"/>
        <end position="101"/>
    </location>
</feature>
<proteinExistence type="predicted"/>
<protein>
    <submittedName>
        <fullName evidence="2">Uncharacterized protein</fullName>
    </submittedName>
</protein>